<evidence type="ECO:0000313" key="5">
    <source>
        <dbReference type="Proteomes" id="UP000295479"/>
    </source>
</evidence>
<organism evidence="4 5">
    <name type="scientific">Flavobacterium cellulosilyticum</name>
    <dbReference type="NCBI Taxonomy" id="2541731"/>
    <lineage>
        <taxon>Bacteria</taxon>
        <taxon>Pseudomonadati</taxon>
        <taxon>Bacteroidota</taxon>
        <taxon>Flavobacteriia</taxon>
        <taxon>Flavobacteriales</taxon>
        <taxon>Flavobacteriaceae</taxon>
        <taxon>Flavobacterium</taxon>
    </lineage>
</organism>
<evidence type="ECO:0000313" key="4">
    <source>
        <dbReference type="EMBL" id="TDD95508.1"/>
    </source>
</evidence>
<dbReference type="OrthoDB" id="5381604at2"/>
<dbReference type="AlphaFoldDB" id="A0A4R5C719"/>
<protein>
    <submittedName>
        <fullName evidence="4">T9SS type A sorting domain-containing protein</fullName>
    </submittedName>
</protein>
<dbReference type="InterPro" id="IPR026444">
    <property type="entry name" value="Secre_tail"/>
</dbReference>
<feature type="signal peptide" evidence="2">
    <location>
        <begin position="1"/>
        <end position="18"/>
    </location>
</feature>
<dbReference type="EMBL" id="SMFK01000010">
    <property type="protein sequence ID" value="TDD95508.1"/>
    <property type="molecule type" value="Genomic_DNA"/>
</dbReference>
<name>A0A4R5C719_9FLAO</name>
<sequence length="444" mass="47723">MKKLFFLIMLMISSLGFSQQELIENFESTPPSTYTFAGFEGLGSASIVADPAAGGTRLNGLKLVSVSTGNPWQGAEVILQTSKIRLTTDKTVKVDVYSSQAFTMLGKMEMGGPASAASATYNTPGVWQTLTFTFTQALDGTATANGDYSKIVFFPGWKADNSGFQTPANFTVYVDNITAVKAVIAPDALPGTAAPTPPNRNASDVYSLFSDTYANIPIDTWSAPWDDSDIVDLQIAGNNTKKITFTNFLGVDFSVAGHHLNATAMERFHIDIWTETATLDKSFNFKFSNWNGGAAEANAISFSTTNASSPALPNPNPGTWISIDVPLTAMAGLRNDLAQFIITSNLGIVYVDNIYLYKGTSLGTTKFETSNIEMYPNPVKNTLNISADASINKISVYNVLGQEVITSSPKSNSITIQTSFLSKGVYVVKAEIDGKVSTTKFVKE</sequence>
<dbReference type="RefSeq" id="WP_132007103.1">
    <property type="nucleotide sequence ID" value="NZ_SMFK01000010.1"/>
</dbReference>
<keyword evidence="5" id="KW-1185">Reference proteome</keyword>
<reference evidence="4 5" key="1">
    <citation type="submission" date="2019-03" db="EMBL/GenBank/DDBJ databases">
        <title>Flavobacterium AR-3-4 sp. nov. isolated from arctic soil.</title>
        <authorList>
            <person name="Chaudhary D.K."/>
        </authorList>
    </citation>
    <scope>NUCLEOTIDE SEQUENCE [LARGE SCALE GENOMIC DNA]</scope>
    <source>
        <strain evidence="4 5">AR-3-4</strain>
    </source>
</reference>
<dbReference type="Proteomes" id="UP000295479">
    <property type="component" value="Unassembled WGS sequence"/>
</dbReference>
<gene>
    <name evidence="4" type="ORF">E0F76_13645</name>
</gene>
<dbReference type="Gene3D" id="2.60.120.260">
    <property type="entry name" value="Galactose-binding domain-like"/>
    <property type="match status" value="1"/>
</dbReference>
<accession>A0A4R5C719</accession>
<proteinExistence type="predicted"/>
<evidence type="ECO:0000259" key="3">
    <source>
        <dbReference type="Pfam" id="PF18962"/>
    </source>
</evidence>
<evidence type="ECO:0000256" key="2">
    <source>
        <dbReference type="SAM" id="SignalP"/>
    </source>
</evidence>
<dbReference type="Pfam" id="PF18962">
    <property type="entry name" value="Por_Secre_tail"/>
    <property type="match status" value="1"/>
</dbReference>
<keyword evidence="1 2" id="KW-0732">Signal</keyword>
<feature type="chain" id="PRO_5020931105" evidence="2">
    <location>
        <begin position="19"/>
        <end position="444"/>
    </location>
</feature>
<comment type="caution">
    <text evidence="4">The sequence shown here is derived from an EMBL/GenBank/DDBJ whole genome shotgun (WGS) entry which is preliminary data.</text>
</comment>
<feature type="domain" description="Secretion system C-terminal sorting" evidence="3">
    <location>
        <begin position="374"/>
        <end position="442"/>
    </location>
</feature>
<dbReference type="NCBIfam" id="TIGR04183">
    <property type="entry name" value="Por_Secre_tail"/>
    <property type="match status" value="1"/>
</dbReference>
<evidence type="ECO:0000256" key="1">
    <source>
        <dbReference type="ARBA" id="ARBA00022729"/>
    </source>
</evidence>